<keyword evidence="2" id="KW-1185">Reference proteome</keyword>
<sequence length="344" mass="38524">MSISQRTNSSGKPPFLFRVASDESRGFNSTDEIDPPHGYNAQYHSDLASIPFDKTGQMVYDHLTSRFEAPSEVSSWSISLLEVLVRAVYKAHGKGEAEVLIYLMDTNALPASNGLYKSEDLVREYKVGWAKDILEFAKGEYLIHGKLHHTEGLWKAVDFNDLLAAGLGDAFLRLTNQSYVDQMFQRIKVLRMAYFRGPATPLSTYLPVFRKPARCFGPTWEGAVIIALVTSRKRDLSEDSADGLFSELQSHGTLLPQSSWCSDVSPRVFECVNRDVKEGVQFVKLLYLLHRRGTAHAAIARAAVTKPVQKPTVRHDVLLEGQESDCETSAKKRLRLACIRVIES</sequence>
<accession>A0ACC3MQD5</accession>
<organism evidence="1 2">
    <name type="scientific">Vermiconidia calcicola</name>
    <dbReference type="NCBI Taxonomy" id="1690605"/>
    <lineage>
        <taxon>Eukaryota</taxon>
        <taxon>Fungi</taxon>
        <taxon>Dikarya</taxon>
        <taxon>Ascomycota</taxon>
        <taxon>Pezizomycotina</taxon>
        <taxon>Dothideomycetes</taxon>
        <taxon>Dothideomycetidae</taxon>
        <taxon>Mycosphaerellales</taxon>
        <taxon>Extremaceae</taxon>
        <taxon>Vermiconidia</taxon>
    </lineage>
</organism>
<name>A0ACC3MQD5_9PEZI</name>
<proteinExistence type="predicted"/>
<dbReference type="Proteomes" id="UP001281147">
    <property type="component" value="Unassembled WGS sequence"/>
</dbReference>
<reference evidence="1" key="1">
    <citation type="submission" date="2023-07" db="EMBL/GenBank/DDBJ databases">
        <title>Black Yeasts Isolated from many extreme environments.</title>
        <authorList>
            <person name="Coleine C."/>
            <person name="Stajich J.E."/>
            <person name="Selbmann L."/>
        </authorList>
    </citation>
    <scope>NUCLEOTIDE SEQUENCE</scope>
    <source>
        <strain evidence="1">CCFEE 5714</strain>
    </source>
</reference>
<evidence type="ECO:0000313" key="2">
    <source>
        <dbReference type="Proteomes" id="UP001281147"/>
    </source>
</evidence>
<gene>
    <name evidence="1" type="ORF">LTR37_015534</name>
</gene>
<protein>
    <submittedName>
        <fullName evidence="1">Uncharacterized protein</fullName>
    </submittedName>
</protein>
<dbReference type="EMBL" id="JAUTXU010000175">
    <property type="protein sequence ID" value="KAK3701313.1"/>
    <property type="molecule type" value="Genomic_DNA"/>
</dbReference>
<comment type="caution">
    <text evidence="1">The sequence shown here is derived from an EMBL/GenBank/DDBJ whole genome shotgun (WGS) entry which is preliminary data.</text>
</comment>
<evidence type="ECO:0000313" key="1">
    <source>
        <dbReference type="EMBL" id="KAK3701313.1"/>
    </source>
</evidence>